<organism evidence="2 3">
    <name type="scientific">Cricetulus griseus</name>
    <name type="common">Chinese hamster</name>
    <name type="synonym">Cricetulus barabensis griseus</name>
    <dbReference type="NCBI Taxonomy" id="10029"/>
    <lineage>
        <taxon>Eukaryota</taxon>
        <taxon>Metazoa</taxon>
        <taxon>Chordata</taxon>
        <taxon>Craniata</taxon>
        <taxon>Vertebrata</taxon>
        <taxon>Euteleostomi</taxon>
        <taxon>Mammalia</taxon>
        <taxon>Eutheria</taxon>
        <taxon>Euarchontoglires</taxon>
        <taxon>Glires</taxon>
        <taxon>Rodentia</taxon>
        <taxon>Myomorpha</taxon>
        <taxon>Muroidea</taxon>
        <taxon>Cricetidae</taxon>
        <taxon>Cricetinae</taxon>
        <taxon>Cricetulus</taxon>
    </lineage>
</organism>
<dbReference type="Ensembl" id="ENSCGRT00001026157.1">
    <property type="protein sequence ID" value="ENSCGRP00001021913.1"/>
    <property type="gene ID" value="ENSCGRG00001020618.1"/>
</dbReference>
<reference evidence="2" key="1">
    <citation type="submission" date="2025-08" db="UniProtKB">
        <authorList>
            <consortium name="Ensembl"/>
        </authorList>
    </citation>
    <scope>IDENTIFICATION</scope>
</reference>
<dbReference type="Proteomes" id="UP000694386">
    <property type="component" value="Unplaced"/>
</dbReference>
<dbReference type="OMA" id="HPMENRN"/>
<sequence>MMQKILSKLDALDESARVLEAIRAKKSSIHFQQGKKHLTTPLLSDLHVESGGTVLPSALKTETEIKEDKSPNLKKSKLHLSFKYNPEPRSTFEESDLPGLATNKKNEQSKSLGNSTLYANPLNSLQSWPRNQCKCLPESSILYPIPAGQSKASKEKVSTPFTGQNERRAKKSMHSTDHSADSIENGKYHPWVNNLITKEKKSDRDKQARTPCPVNQNVFLPLHIEDVLKNPEIKIIDLGPTDRVLSYKSHTNPIIFHDTAYIEMLFLAKRFTPYMMTYTTKNVVLEKNLEMLKELFNNQSSYVSNPQNLLIFSSQLVQERINEKRKKKQDSLVSKNRCPSTLYNLSRTLSSITKKFVGYFDKDATQEKSDEIDEFERTFSKTKPSATRKLTTLPIKSDSKPLKNIFEIRKLNNITPLDNLVSWKA</sequence>
<feature type="region of interest" description="Disordered" evidence="1">
    <location>
        <begin position="151"/>
        <end position="184"/>
    </location>
</feature>
<protein>
    <submittedName>
        <fullName evidence="2">RIKEN cDNA 4921539E11 gene</fullName>
    </submittedName>
</protein>
<dbReference type="PANTHER" id="PTHR36873">
    <property type="entry name" value="HYPOTHETICAL GENE SUPPORTED BY BC079057"/>
    <property type="match status" value="1"/>
</dbReference>
<name>A0A8C2MNZ0_CRIGR</name>
<evidence type="ECO:0000256" key="1">
    <source>
        <dbReference type="SAM" id="MobiDB-lite"/>
    </source>
</evidence>
<dbReference type="InterPro" id="IPR027847">
    <property type="entry name" value="DUF4545"/>
</dbReference>
<feature type="region of interest" description="Disordered" evidence="1">
    <location>
        <begin position="86"/>
        <end position="114"/>
    </location>
</feature>
<dbReference type="Pfam" id="PF15078">
    <property type="entry name" value="DUF4545"/>
    <property type="match status" value="1"/>
</dbReference>
<evidence type="ECO:0000313" key="3">
    <source>
        <dbReference type="Proteomes" id="UP000694386"/>
    </source>
</evidence>
<dbReference type="AlphaFoldDB" id="A0A8C2MNZ0"/>
<accession>A0A8C2MNZ0</accession>
<proteinExistence type="predicted"/>
<reference evidence="2" key="2">
    <citation type="submission" date="2025-09" db="UniProtKB">
        <authorList>
            <consortium name="Ensembl"/>
        </authorList>
    </citation>
    <scope>IDENTIFICATION</scope>
</reference>
<dbReference type="PANTHER" id="PTHR36873:SF1">
    <property type="entry name" value="HYPOTHETICAL GENE SUPPORTED BY BC079057"/>
    <property type="match status" value="1"/>
</dbReference>
<evidence type="ECO:0000313" key="2">
    <source>
        <dbReference type="Ensembl" id="ENSCGRP00001021913.1"/>
    </source>
</evidence>
<feature type="compositionally biased region" description="Basic and acidic residues" evidence="1">
    <location>
        <begin position="174"/>
        <end position="184"/>
    </location>
</feature>